<evidence type="ECO:0000256" key="1">
    <source>
        <dbReference type="ARBA" id="ARBA00022722"/>
    </source>
</evidence>
<accession>A0A0V1CCA7</accession>
<dbReference type="GO" id="GO:0004519">
    <property type="term" value="F:endonuclease activity"/>
    <property type="evidence" value="ECO:0007669"/>
    <property type="project" value="UniProtKB-KW"/>
</dbReference>
<keyword evidence="4" id="KW-0732">Signal</keyword>
<dbReference type="InterPro" id="IPR043502">
    <property type="entry name" value="DNA/RNA_pol_sf"/>
</dbReference>
<dbReference type="GO" id="GO:0003964">
    <property type="term" value="F:RNA-directed DNA polymerase activity"/>
    <property type="evidence" value="ECO:0007669"/>
    <property type="project" value="UniProtKB-KW"/>
</dbReference>
<protein>
    <submittedName>
        <fullName evidence="6">Transposon Ty3-G Gag-Pol polyprotein</fullName>
    </submittedName>
</protein>
<keyword evidence="2" id="KW-0378">Hydrolase</keyword>
<keyword evidence="3" id="KW-0548">Nucleotidyltransferase</keyword>
<dbReference type="Proteomes" id="UP000054653">
    <property type="component" value="Unassembled WGS sequence"/>
</dbReference>
<feature type="signal peptide" evidence="4">
    <location>
        <begin position="1"/>
        <end position="27"/>
    </location>
</feature>
<keyword evidence="3" id="KW-0695">RNA-directed DNA polymerase</keyword>
<proteinExistence type="predicted"/>
<feature type="domain" description="Reverse transcriptase/retrotransposon-derived protein RNase H-like" evidence="5">
    <location>
        <begin position="34"/>
        <end position="131"/>
    </location>
</feature>
<evidence type="ECO:0000313" key="7">
    <source>
        <dbReference type="Proteomes" id="UP000054653"/>
    </source>
</evidence>
<dbReference type="Gene3D" id="3.10.20.370">
    <property type="match status" value="1"/>
</dbReference>
<keyword evidence="3" id="KW-0808">Transferase</keyword>
<evidence type="ECO:0000313" key="6">
    <source>
        <dbReference type="EMBL" id="KRY46622.1"/>
    </source>
</evidence>
<evidence type="ECO:0000259" key="5">
    <source>
        <dbReference type="Pfam" id="PF17919"/>
    </source>
</evidence>
<dbReference type="CDD" id="cd09274">
    <property type="entry name" value="RNase_HI_RT_Ty3"/>
    <property type="match status" value="1"/>
</dbReference>
<dbReference type="PANTHER" id="PTHR33064:SF37">
    <property type="entry name" value="RIBONUCLEASE H"/>
    <property type="match status" value="1"/>
</dbReference>
<sequence>MVNFCRHFLPHIATILVPLDAIASAAASTKITLTHDQLQAFNAAKDAIANVTMLHHPHPTAEYALMVDASHHAIGAVLQQPAKNSWRSLAFFSKRLAATQKRYSAFGRELLAAYLATKYFRHAVEGRRFVIYTDQKPLAHSSLRPLNNLNDRETRHLNFGWRGGSSVVADALSQSVSALLSATLHQPVAADVASAQSVGPELHKIVQTTSLKLQPHKIPNSPVPLWVDRSRPTPRVYFPAPLRKPTFCAIHDLSHPGIRATKRLMTAR</sequence>
<dbReference type="FunFam" id="3.10.20.370:FF:000001">
    <property type="entry name" value="Retrovirus-related Pol polyprotein from transposon 17.6-like protein"/>
    <property type="match status" value="1"/>
</dbReference>
<keyword evidence="2" id="KW-0255">Endonuclease</keyword>
<dbReference type="EMBL" id="JYDI01000279">
    <property type="protein sequence ID" value="KRY46622.1"/>
    <property type="molecule type" value="Genomic_DNA"/>
</dbReference>
<feature type="chain" id="PRO_5006875842" evidence="4">
    <location>
        <begin position="28"/>
        <end position="268"/>
    </location>
</feature>
<comment type="caution">
    <text evidence="6">The sequence shown here is derived from an EMBL/GenBank/DDBJ whole genome shotgun (WGS) entry which is preliminary data.</text>
</comment>
<evidence type="ECO:0000256" key="4">
    <source>
        <dbReference type="SAM" id="SignalP"/>
    </source>
</evidence>
<keyword evidence="7" id="KW-1185">Reference proteome</keyword>
<reference evidence="6 7" key="1">
    <citation type="submission" date="2015-01" db="EMBL/GenBank/DDBJ databases">
        <title>Evolution of Trichinella species and genotypes.</title>
        <authorList>
            <person name="Korhonen P.K."/>
            <person name="Edoardo P."/>
            <person name="Giuseppe L.R."/>
            <person name="Gasser R.B."/>
        </authorList>
    </citation>
    <scope>NUCLEOTIDE SEQUENCE [LARGE SCALE GENOMIC DNA]</scope>
    <source>
        <strain evidence="6">ISS120</strain>
    </source>
</reference>
<gene>
    <name evidence="6" type="primary">TY3B-G</name>
    <name evidence="6" type="ORF">T03_66</name>
</gene>
<dbReference type="PANTHER" id="PTHR33064">
    <property type="entry name" value="POL PROTEIN"/>
    <property type="match status" value="1"/>
</dbReference>
<evidence type="ECO:0000256" key="2">
    <source>
        <dbReference type="ARBA" id="ARBA00022759"/>
    </source>
</evidence>
<dbReference type="InterPro" id="IPR051320">
    <property type="entry name" value="Viral_Replic_Matur_Polypro"/>
</dbReference>
<evidence type="ECO:0000256" key="3">
    <source>
        <dbReference type="ARBA" id="ARBA00022918"/>
    </source>
</evidence>
<dbReference type="AlphaFoldDB" id="A0A0V1CCA7"/>
<dbReference type="Pfam" id="PF17919">
    <property type="entry name" value="RT_RNaseH_2"/>
    <property type="match status" value="1"/>
</dbReference>
<dbReference type="SUPFAM" id="SSF56672">
    <property type="entry name" value="DNA/RNA polymerases"/>
    <property type="match status" value="1"/>
</dbReference>
<keyword evidence="1" id="KW-0540">Nuclease</keyword>
<organism evidence="6 7">
    <name type="scientific">Trichinella britovi</name>
    <name type="common">Parasitic roundworm</name>
    <dbReference type="NCBI Taxonomy" id="45882"/>
    <lineage>
        <taxon>Eukaryota</taxon>
        <taxon>Metazoa</taxon>
        <taxon>Ecdysozoa</taxon>
        <taxon>Nematoda</taxon>
        <taxon>Enoplea</taxon>
        <taxon>Dorylaimia</taxon>
        <taxon>Trichinellida</taxon>
        <taxon>Trichinellidae</taxon>
        <taxon>Trichinella</taxon>
    </lineage>
</organism>
<dbReference type="OMA" id="TKYFRHA"/>
<dbReference type="InterPro" id="IPR041577">
    <property type="entry name" value="RT_RNaseH_2"/>
</dbReference>
<name>A0A0V1CCA7_TRIBR</name>
<dbReference type="STRING" id="45882.A0A0V1CCA7"/>